<dbReference type="InterPro" id="IPR027417">
    <property type="entry name" value="P-loop_NTPase"/>
</dbReference>
<dbReference type="eggNOG" id="COG3267">
    <property type="taxonomic scope" value="Bacteria"/>
</dbReference>
<protein>
    <submittedName>
        <fullName evidence="2">Secretion ATPase, PEP-CTERM locus subfamily</fullName>
    </submittedName>
</protein>
<dbReference type="PANTHER" id="PTHR35894:SF1">
    <property type="entry name" value="PHOSPHORIBULOKINASE _ URIDINE KINASE FAMILY"/>
    <property type="match status" value="1"/>
</dbReference>
<reference evidence="2" key="1">
    <citation type="submission" date="2010-05" db="EMBL/GenBank/DDBJ databases">
        <title>The draft genome of Desulfonatronospira thiodismutans ASO3-1.</title>
        <authorList>
            <consortium name="US DOE Joint Genome Institute (JGI-PGF)"/>
            <person name="Lucas S."/>
            <person name="Copeland A."/>
            <person name="Lapidus A."/>
            <person name="Cheng J.-F."/>
            <person name="Bruce D."/>
            <person name="Goodwin L."/>
            <person name="Pitluck S."/>
            <person name="Chertkov O."/>
            <person name="Brettin T."/>
            <person name="Detter J.C."/>
            <person name="Han C."/>
            <person name="Land M.L."/>
            <person name="Hauser L."/>
            <person name="Kyrpides N."/>
            <person name="Mikhailova N."/>
            <person name="Muyzer G."/>
            <person name="Woyke T."/>
        </authorList>
    </citation>
    <scope>NUCLEOTIDE SEQUENCE [LARGE SCALE GENOMIC DNA]</scope>
    <source>
        <strain evidence="2">ASO3-1</strain>
    </source>
</reference>
<dbReference type="OrthoDB" id="9779230at2"/>
<dbReference type="GO" id="GO:0016887">
    <property type="term" value="F:ATP hydrolysis activity"/>
    <property type="evidence" value="ECO:0007669"/>
    <property type="project" value="InterPro"/>
</dbReference>
<feature type="domain" description="AAA+ ATPase" evidence="1">
    <location>
        <begin position="42"/>
        <end position="181"/>
    </location>
</feature>
<gene>
    <name evidence="2" type="ORF">Dthio_PD2738</name>
</gene>
<dbReference type="SMART" id="SM00382">
    <property type="entry name" value="AAA"/>
    <property type="match status" value="1"/>
</dbReference>
<dbReference type="InterPro" id="IPR017466">
    <property type="entry name" value="XrtA-assoc_ATPase-like"/>
</dbReference>
<evidence type="ECO:0000313" key="3">
    <source>
        <dbReference type="Proteomes" id="UP000005496"/>
    </source>
</evidence>
<dbReference type="InterPro" id="IPR049945">
    <property type="entry name" value="AAA_22"/>
</dbReference>
<dbReference type="EMBL" id="ACJN02000001">
    <property type="protein sequence ID" value="EFI35323.1"/>
    <property type="molecule type" value="Genomic_DNA"/>
</dbReference>
<sequence length="422" mass="47672">MYASFFGFLEKPFNIIPNPAYLYPSSKHRMAITYLQYGLSENIGFILLTGEIGIGKTTLVRHMLADLNAKIEVAVLFNTNFAAEDLVKYVLREFEVEPAGSDKSANMDKLNSFLIHSYSRGKRPLLIIDEAQNLSLEALEEVRMLSNLQTDRDSLLQIMLIGQPELRMRIRDPRLAQLAQRIAVSYHLSPLSADETKEYIRHRLRSAGSLRDDIFTSEAMDLVHAKSKGIPRTINILCDAALVYAYADEVPTVDQHLMKQTIEDREEEGVVRDGAVWVDPEAVSGNGSGNAKGSQEAMNRIFSLESRVAEIAVQLNWQLSEMQARLDEGKDGVVQKLTELLSHERKKSDKLLMKFSHYRLKSRKMSGEHREIAGSITQEAKTDTAETGENYFPASSHEQHEDDVHVHPVPRTGFFRRLLGRA</sequence>
<accession>D6SKW2</accession>
<dbReference type="AlphaFoldDB" id="D6SKW2"/>
<dbReference type="InterPro" id="IPR052026">
    <property type="entry name" value="ExeA_AAA_ATPase_DNA-bind"/>
</dbReference>
<dbReference type="Gene3D" id="3.40.50.300">
    <property type="entry name" value="P-loop containing nucleotide triphosphate hydrolases"/>
    <property type="match status" value="1"/>
</dbReference>
<dbReference type="Pfam" id="PF13401">
    <property type="entry name" value="AAA_22"/>
    <property type="match status" value="1"/>
</dbReference>
<evidence type="ECO:0000259" key="1">
    <source>
        <dbReference type="SMART" id="SM00382"/>
    </source>
</evidence>
<organism evidence="2 3">
    <name type="scientific">Desulfonatronospira thiodismutans ASO3-1</name>
    <dbReference type="NCBI Taxonomy" id="555779"/>
    <lineage>
        <taxon>Bacteria</taxon>
        <taxon>Pseudomonadati</taxon>
        <taxon>Thermodesulfobacteriota</taxon>
        <taxon>Desulfovibrionia</taxon>
        <taxon>Desulfovibrionales</taxon>
        <taxon>Desulfonatronovibrionaceae</taxon>
        <taxon>Desulfonatronospira</taxon>
    </lineage>
</organism>
<evidence type="ECO:0000313" key="2">
    <source>
        <dbReference type="EMBL" id="EFI35323.1"/>
    </source>
</evidence>
<dbReference type="CDD" id="cd00009">
    <property type="entry name" value="AAA"/>
    <property type="match status" value="1"/>
</dbReference>
<dbReference type="RefSeq" id="WP_008868455.1">
    <property type="nucleotide sequence ID" value="NZ_ACJN02000001.1"/>
</dbReference>
<dbReference type="SUPFAM" id="SSF52540">
    <property type="entry name" value="P-loop containing nucleoside triphosphate hydrolases"/>
    <property type="match status" value="1"/>
</dbReference>
<keyword evidence="3" id="KW-1185">Reference proteome</keyword>
<dbReference type="NCBIfam" id="TIGR03015">
    <property type="entry name" value="pepcterm_ATPase"/>
    <property type="match status" value="1"/>
</dbReference>
<proteinExistence type="predicted"/>
<name>D6SKW2_9BACT</name>
<dbReference type="Proteomes" id="UP000005496">
    <property type="component" value="Unassembled WGS sequence"/>
</dbReference>
<comment type="caution">
    <text evidence="2">The sequence shown here is derived from an EMBL/GenBank/DDBJ whole genome shotgun (WGS) entry which is preliminary data.</text>
</comment>
<dbReference type="PANTHER" id="PTHR35894">
    <property type="entry name" value="GENERAL SECRETION PATHWAY PROTEIN A-RELATED"/>
    <property type="match status" value="1"/>
</dbReference>
<dbReference type="InterPro" id="IPR003593">
    <property type="entry name" value="AAA+_ATPase"/>
</dbReference>